<dbReference type="EMBL" id="SMFL01000002">
    <property type="protein sequence ID" value="TDE17707.1"/>
    <property type="molecule type" value="Genomic_DNA"/>
</dbReference>
<name>A0A4R5DV59_9BACT</name>
<accession>A0A4R5DV59</accession>
<dbReference type="Pfam" id="PF09956">
    <property type="entry name" value="Phage_cement_2"/>
    <property type="match status" value="1"/>
</dbReference>
<reference evidence="1 2" key="1">
    <citation type="submission" date="2019-03" db="EMBL/GenBank/DDBJ databases">
        <title>Dyadobacter AR-3-6 sp. nov., isolated from arctic soil.</title>
        <authorList>
            <person name="Chaudhary D.K."/>
        </authorList>
    </citation>
    <scope>NUCLEOTIDE SEQUENCE [LARGE SCALE GENOMIC DNA]</scope>
    <source>
        <strain evidence="1 2">AR-3-6</strain>
    </source>
</reference>
<gene>
    <name evidence="1" type="ORF">E0F88_07400</name>
</gene>
<evidence type="ECO:0000313" key="2">
    <source>
        <dbReference type="Proteomes" id="UP000294850"/>
    </source>
</evidence>
<organism evidence="1 2">
    <name type="scientific">Dyadobacter psychrotolerans</name>
    <dbReference type="NCBI Taxonomy" id="2541721"/>
    <lineage>
        <taxon>Bacteria</taxon>
        <taxon>Pseudomonadati</taxon>
        <taxon>Bacteroidota</taxon>
        <taxon>Cytophagia</taxon>
        <taxon>Cytophagales</taxon>
        <taxon>Spirosomataceae</taxon>
        <taxon>Dyadobacter</taxon>
    </lineage>
</organism>
<dbReference type="Proteomes" id="UP000294850">
    <property type="component" value="Unassembled WGS sequence"/>
</dbReference>
<keyword evidence="2" id="KW-1185">Reference proteome</keyword>
<proteinExistence type="predicted"/>
<comment type="caution">
    <text evidence="1">The sequence shown here is derived from an EMBL/GenBank/DDBJ whole genome shotgun (WGS) entry which is preliminary data.</text>
</comment>
<sequence>MPTLNDFALAPVQGLMDLQVPGTVIEVQVDTTVSTPLIPGQAVKQSVAVTTGLPKVVALTANTDKILGFVPYNSVFGTFAASKVTELAMDNSVMWMTAGAAIAAGASLEYVYTTNRVITSAGSNTKIGHALNGVAAAGDLVRVRIISPIV</sequence>
<evidence type="ECO:0000313" key="1">
    <source>
        <dbReference type="EMBL" id="TDE17707.1"/>
    </source>
</evidence>
<protein>
    <recommendedName>
        <fullName evidence="3">DUF2190 family protein</fullName>
    </recommendedName>
</protein>
<dbReference type="InterPro" id="IPR011231">
    <property type="entry name" value="Phage_VT1-Sakai_H0018"/>
</dbReference>
<evidence type="ECO:0008006" key="3">
    <source>
        <dbReference type="Google" id="ProtNLM"/>
    </source>
</evidence>
<dbReference type="AlphaFoldDB" id="A0A4R5DV59"/>
<dbReference type="RefSeq" id="WP_131957573.1">
    <property type="nucleotide sequence ID" value="NZ_SMFL01000002.1"/>
</dbReference>